<comment type="similarity">
    <text evidence="2">Belongs to the polycystin family.</text>
</comment>
<evidence type="ECO:0000256" key="9">
    <source>
        <dbReference type="PROSITE-ProRule" id="PRU00152"/>
    </source>
</evidence>
<feature type="transmembrane region" description="Helical" evidence="11">
    <location>
        <begin position="731"/>
        <end position="755"/>
    </location>
</feature>
<dbReference type="GO" id="GO:0016020">
    <property type="term" value="C:membrane"/>
    <property type="evidence" value="ECO:0007669"/>
    <property type="project" value="UniProtKB-SubCell"/>
</dbReference>
<dbReference type="InterPro" id="IPR051223">
    <property type="entry name" value="Polycystin"/>
</dbReference>
<feature type="transmembrane region" description="Helical" evidence="11">
    <location>
        <begin position="863"/>
        <end position="881"/>
    </location>
</feature>
<dbReference type="Pfam" id="PF08016">
    <property type="entry name" value="PKD_channel"/>
    <property type="match status" value="1"/>
</dbReference>
<evidence type="ECO:0000259" key="12">
    <source>
        <dbReference type="PROSITE" id="PS50095"/>
    </source>
</evidence>
<feature type="transmembrane region" description="Helical" evidence="11">
    <location>
        <begin position="1278"/>
        <end position="1296"/>
    </location>
</feature>
<dbReference type="PRINTS" id="PR01433">
    <property type="entry name" value="POLYCYSTIN2"/>
</dbReference>
<evidence type="ECO:0000256" key="6">
    <source>
        <dbReference type="ARBA" id="ARBA00023136"/>
    </source>
</evidence>
<keyword evidence="3 11" id="KW-0812">Transmembrane</keyword>
<dbReference type="PANTHER" id="PTHR10877">
    <property type="entry name" value="POLYCYSTIN FAMILY MEMBER"/>
    <property type="match status" value="1"/>
</dbReference>
<comment type="caution">
    <text evidence="9">Lacks conserved residue(s) required for the propagation of feature annotation.</text>
</comment>
<evidence type="ECO:0000256" key="8">
    <source>
        <dbReference type="PIRSR" id="PIRSR603915-2"/>
    </source>
</evidence>
<feature type="transmembrane region" description="Helical" evidence="11">
    <location>
        <begin position="670"/>
        <end position="693"/>
    </location>
</feature>
<evidence type="ECO:0000256" key="3">
    <source>
        <dbReference type="ARBA" id="ARBA00022692"/>
    </source>
</evidence>
<gene>
    <name evidence="13" type="ORF">BRAFLDRAFT_85178</name>
</gene>
<protein>
    <recommendedName>
        <fullName evidence="12">PLAT domain-containing protein</fullName>
    </recommendedName>
</protein>
<dbReference type="GO" id="GO:0005509">
    <property type="term" value="F:calcium ion binding"/>
    <property type="evidence" value="ECO:0007669"/>
    <property type="project" value="InterPro"/>
</dbReference>
<dbReference type="InterPro" id="IPR013122">
    <property type="entry name" value="PKD1_2_channel"/>
</dbReference>
<dbReference type="SUPFAM" id="SSF49723">
    <property type="entry name" value="Lipase/lipooxygenase domain (PLAT/LH2 domain)"/>
    <property type="match status" value="1"/>
</dbReference>
<feature type="domain" description="PLAT" evidence="12">
    <location>
        <begin position="464"/>
        <end position="582"/>
    </location>
</feature>
<dbReference type="PROSITE" id="PS50095">
    <property type="entry name" value="PLAT"/>
    <property type="match status" value="1"/>
</dbReference>
<comment type="subcellular location">
    <subcellularLocation>
        <location evidence="1">Membrane</location>
        <topology evidence="1">Multi-pass membrane protein</topology>
    </subcellularLocation>
</comment>
<dbReference type="InterPro" id="IPR036392">
    <property type="entry name" value="PLAT/LH2_dom_sf"/>
</dbReference>
<dbReference type="InterPro" id="IPR038765">
    <property type="entry name" value="Papain-like_cys_pep_sf"/>
</dbReference>
<dbReference type="eggNOG" id="KOG3599">
    <property type="taxonomic scope" value="Eukaryota"/>
</dbReference>
<feature type="transmembrane region" description="Helical" evidence="11">
    <location>
        <begin position="1206"/>
        <end position="1226"/>
    </location>
</feature>
<feature type="transmembrane region" description="Helical" evidence="11">
    <location>
        <begin position="1149"/>
        <end position="1175"/>
    </location>
</feature>
<evidence type="ECO:0000313" key="13">
    <source>
        <dbReference type="EMBL" id="EEN61045.1"/>
    </source>
</evidence>
<dbReference type="FunFam" id="2.60.220.50:FF:000035">
    <property type="entry name" value="Uncharacterized protein"/>
    <property type="match status" value="1"/>
</dbReference>
<feature type="compositionally biased region" description="Basic and acidic residues" evidence="10">
    <location>
        <begin position="698"/>
        <end position="708"/>
    </location>
</feature>
<evidence type="ECO:0000256" key="1">
    <source>
        <dbReference type="ARBA" id="ARBA00004141"/>
    </source>
</evidence>
<accession>C3YF43</accession>
<dbReference type="SMART" id="SM00303">
    <property type="entry name" value="GPS"/>
    <property type="match status" value="1"/>
</dbReference>
<feature type="transmembrane region" description="Helical" evidence="11">
    <location>
        <begin position="628"/>
        <end position="646"/>
    </location>
</feature>
<evidence type="ECO:0000256" key="7">
    <source>
        <dbReference type="ARBA" id="ARBA00023180"/>
    </source>
</evidence>
<evidence type="ECO:0000256" key="2">
    <source>
        <dbReference type="ARBA" id="ARBA00007200"/>
    </source>
</evidence>
<dbReference type="InterPro" id="IPR003915">
    <property type="entry name" value="PKD_2"/>
</dbReference>
<feature type="region of interest" description="Disordered" evidence="10">
    <location>
        <begin position="1438"/>
        <end position="1501"/>
    </location>
</feature>
<dbReference type="InterPro" id="IPR046338">
    <property type="entry name" value="GAIN_dom_sf"/>
</dbReference>
<feature type="region of interest" description="Disordered" evidence="10">
    <location>
        <begin position="697"/>
        <end position="721"/>
    </location>
</feature>
<evidence type="ECO:0000256" key="5">
    <source>
        <dbReference type="ARBA" id="ARBA00022989"/>
    </source>
</evidence>
<keyword evidence="4" id="KW-0732">Signal</keyword>
<dbReference type="Gene3D" id="3.40.395.10">
    <property type="entry name" value="Adenoviral Proteinase, Chain A"/>
    <property type="match status" value="1"/>
</dbReference>
<keyword evidence="6 11" id="KW-0472">Membrane</keyword>
<organism>
    <name type="scientific">Branchiostoma floridae</name>
    <name type="common">Florida lancelet</name>
    <name type="synonym">Amphioxus</name>
    <dbReference type="NCBI Taxonomy" id="7739"/>
    <lineage>
        <taxon>Eukaryota</taxon>
        <taxon>Metazoa</taxon>
        <taxon>Chordata</taxon>
        <taxon>Cephalochordata</taxon>
        <taxon>Leptocardii</taxon>
        <taxon>Amphioxiformes</taxon>
        <taxon>Branchiostomatidae</taxon>
        <taxon>Branchiostoma</taxon>
    </lineage>
</organism>
<sequence length="1760" mass="198070">MAVGVLLSITSKLDKLDMSDPATVQSVGGPLVESVGFLLEEPERDAPEDDGNLSSDLEEDQSLSPQERLEKAEEKEQEKQTKRRRLVQESRQALDGLFDAIIGAMSPGAPAVTIERGGVTLRAQRVWGDQFGGQVVQTGKGSFHVPSRAALFGDYTPHSVAIKLTQFQQNPFTWGRGEYQTRSSVMELSLLQNDIPVAFNNLTEDFAITIPGGPGNKPATTIVTFPAPGNQSSRYHLLNLTNTAEGFLVTITPLNTSVVYGVWGRYGGRPDDQNYNMSMKTYVLPEQCALMKTLSGDDDAEKTEATMFIPGEDHPADYYINVHVLGQVTECDIEEGADEKESHTNDVYAYRIQWARLSCVYWSETQEDWRTDGCTINKQSTIASTICHCNHLTAFGTDFVTPPNRLDFRALNYSGLRDNVAIVSTIIVALCLYSFTLALIKIAERVGKRKLHHAVRLDDLQNGYRYRLIIWTGAARHAGTESTVAFKLFGDAANSDVRVVNIAEKVFAQDSQVTLIFSTAEQLGNVEQLQLMHDNNREGSRASWHVDRAAVEDLATGKLSYFFCGEWLAADRGDGQVVKTFPVASEQDLQSIGFLFPASLRSNLAEEHLFLSVAIMPEDSTFTRSQRLGCCLSLLFMSMVYSAMWLRDEIKTQVVQAVNLGPFSFTLNGVYTGIMASLTCLPVIGAIVLLFQYSRPSNKGDRRVRDVETGDSAEAPTQQEPAKGLPHWCKYVAWVLVVLSALGSAVFTVLYSLYWGKEKSERWLSGYFLAFWADFFVMQPGKILLLTIVTCFVGKTQAVKKIFKKKRGPALIKSSMVSSQREAGFNCDVFRMRRKMERLSMRSLANIKQARMRQRRDRRFGETVWDIAWFCCFLLLVLSIVNEYHNTTEGFYQTLSTTNTFLQSVDDVNDHLTFWSWLNTTALQSFYPETSYNDDKPRWFERGFTADMQTVLVYPPSLIQGRVKQELCAVPVTMQHSLGECSPGYGEHAKETGAFQEGWKGVRNTSAMESAAPGWIHLPSGYPSLPIYGVTTHYWGDGFGLHLGKSADEMRSILADLKANRWIDKRTRVIFLEAMVYNGNVDLFTSLTVVFEFSETAGVFSRHHVQTFRLHQRPGTIGYIYVLMEIIYVIILLYTLWREATKARAAGLAYLKGAWNIVEIFNFFLAFTVIALYGFKISYSSRALAAIKEGKDQVRHFRSAVNMSQVYGWFLAFLTFVNMMKLLRLLRFNPFLAKLTSVFRGMAGEFSSFSVYLFLCMSAFCFFGYLKFGLIVTEYSSISKSFSTLFQMSLGNFYYYQLREAAPILGPIYFFAFICIIFLLLMNFAMAIIDSALPDVRNHDMPEEDRYFIQGLWERFTAFFGFWKAPAADDDAMDNLHDSLIDVEIKVEKLWLKRQSLFNLNMQEKDLPAEPEFVPTVRDVPDAAAVERDARHRIIKVRPASSNNCADSGNSQATRSVSKAQVEVTSRSQTGEEDTPESQQTSQVRKIKSVLSKGGKSDKTSTRRVRFAHVVLVRHTEQRKVEWPSVKLSAHDKMALTFGEMLTDNHIQAAQMLLRRQYPALQGLEAPAVGHCEDGFAKMTGNGLQIHHNGSQHWVLSSCAGGQVRLYDSLGVAMTPSLQIQLYQSYAAFADQARNVLTVIFPDVQRQKNVFDCGLFIAWAVDIVEGQDVSRVVYNDRKMRSHLETCFKQGKLTPFPRQNGRREVAQTKAQQISLVCHCQQGERLGKMQNCKACRRIFHVNCLPVSHLSDGKWACCCNCGV</sequence>
<dbReference type="EMBL" id="GG666508">
    <property type="protein sequence ID" value="EEN61045.1"/>
    <property type="molecule type" value="Genomic_DNA"/>
</dbReference>
<feature type="transmembrane region" description="Helical" evidence="11">
    <location>
        <begin position="1308"/>
        <end position="1329"/>
    </location>
</feature>
<keyword evidence="5 11" id="KW-1133">Transmembrane helix</keyword>
<dbReference type="Pfam" id="PF01477">
    <property type="entry name" value="PLAT"/>
    <property type="match status" value="1"/>
</dbReference>
<feature type="compositionally biased region" description="Acidic residues" evidence="10">
    <location>
        <begin position="40"/>
        <end position="61"/>
    </location>
</feature>
<feature type="transmembrane region" description="Helical" evidence="11">
    <location>
        <begin position="767"/>
        <end position="794"/>
    </location>
</feature>
<feature type="transmembrane region" description="Helical" evidence="11">
    <location>
        <begin position="420"/>
        <end position="440"/>
    </location>
</feature>
<feature type="transmembrane region" description="Helical" evidence="11">
    <location>
        <begin position="1118"/>
        <end position="1137"/>
    </location>
</feature>
<evidence type="ECO:0000256" key="4">
    <source>
        <dbReference type="ARBA" id="ARBA00022729"/>
    </source>
</evidence>
<dbReference type="InterPro" id="IPR001024">
    <property type="entry name" value="PLAT/LH2_dom"/>
</dbReference>
<name>C3YF43_BRAFL</name>
<dbReference type="InterPro" id="IPR046791">
    <property type="entry name" value="Polycystin_dom"/>
</dbReference>
<keyword evidence="7" id="KW-0325">Glycoprotein</keyword>
<dbReference type="SUPFAM" id="SSF54001">
    <property type="entry name" value="Cysteine proteinases"/>
    <property type="match status" value="1"/>
</dbReference>
<dbReference type="InterPro" id="IPR000203">
    <property type="entry name" value="GPS"/>
</dbReference>
<feature type="region of interest" description="Disordered" evidence="10">
    <location>
        <begin position="35"/>
        <end position="86"/>
    </location>
</feature>
<evidence type="ECO:0000256" key="10">
    <source>
        <dbReference type="SAM" id="MobiDB-lite"/>
    </source>
</evidence>
<dbReference type="PANTHER" id="PTHR10877:SF194">
    <property type="entry name" value="LOCATION OF VULVA DEFECTIVE 1"/>
    <property type="match status" value="1"/>
</dbReference>
<feature type="disulfide bond" evidence="8">
    <location>
        <begin position="968"/>
        <end position="981"/>
    </location>
</feature>
<dbReference type="Pfam" id="PF20519">
    <property type="entry name" value="Polycystin_dom"/>
    <property type="match status" value="1"/>
</dbReference>
<dbReference type="Gene3D" id="2.60.60.20">
    <property type="entry name" value="PLAT/LH2 domain"/>
    <property type="match status" value="1"/>
</dbReference>
<dbReference type="InterPro" id="IPR013083">
    <property type="entry name" value="Znf_RING/FYVE/PHD"/>
</dbReference>
<evidence type="ECO:0000256" key="11">
    <source>
        <dbReference type="SAM" id="Phobius"/>
    </source>
</evidence>
<feature type="transmembrane region" description="Helical" evidence="11">
    <location>
        <begin position="1246"/>
        <end position="1266"/>
    </location>
</feature>
<dbReference type="Gene3D" id="3.30.40.10">
    <property type="entry name" value="Zinc/RING finger domain, C3HC4 (zinc finger)"/>
    <property type="match status" value="1"/>
</dbReference>
<dbReference type="Gene3D" id="2.60.220.50">
    <property type="match status" value="1"/>
</dbReference>
<reference evidence="13" key="1">
    <citation type="journal article" date="2008" name="Nature">
        <title>The amphioxus genome and the evolution of the chordate karyotype.</title>
        <authorList>
            <consortium name="US DOE Joint Genome Institute (JGI-PGF)"/>
            <person name="Putnam N.H."/>
            <person name="Butts T."/>
            <person name="Ferrier D.E.K."/>
            <person name="Furlong R.F."/>
            <person name="Hellsten U."/>
            <person name="Kawashima T."/>
            <person name="Robinson-Rechavi M."/>
            <person name="Shoguchi E."/>
            <person name="Terry A."/>
            <person name="Yu J.-K."/>
            <person name="Benito-Gutierrez E.L."/>
            <person name="Dubchak I."/>
            <person name="Garcia-Fernandez J."/>
            <person name="Gibson-Brown J.J."/>
            <person name="Grigoriev I.V."/>
            <person name="Horton A.C."/>
            <person name="de Jong P.J."/>
            <person name="Jurka J."/>
            <person name="Kapitonov V.V."/>
            <person name="Kohara Y."/>
            <person name="Kuroki Y."/>
            <person name="Lindquist E."/>
            <person name="Lucas S."/>
            <person name="Osoegawa K."/>
            <person name="Pennacchio L.A."/>
            <person name="Salamov A.A."/>
            <person name="Satou Y."/>
            <person name="Sauka-Spengler T."/>
            <person name="Schmutz J."/>
            <person name="Shin-I T."/>
            <person name="Toyoda A."/>
            <person name="Bronner-Fraser M."/>
            <person name="Fujiyama A."/>
            <person name="Holland L.Z."/>
            <person name="Holland P.W.H."/>
            <person name="Satoh N."/>
            <person name="Rokhsar D.S."/>
        </authorList>
    </citation>
    <scope>NUCLEOTIDE SEQUENCE [LARGE SCALE GENOMIC DNA]</scope>
    <source>
        <strain evidence="13">S238N-H82</strain>
        <tissue evidence="13">Testes</tissue>
    </source>
</reference>
<feature type="compositionally biased region" description="Polar residues" evidence="10">
    <location>
        <begin position="1440"/>
        <end position="1469"/>
    </location>
</feature>
<proteinExistence type="inferred from homology"/>
<dbReference type="InParanoid" id="C3YF43"/>
<feature type="compositionally biased region" description="Basic and acidic residues" evidence="10">
    <location>
        <begin position="67"/>
        <end position="80"/>
    </location>
</feature>
<dbReference type="Pfam" id="PF01825">
    <property type="entry name" value="GPS"/>
    <property type="match status" value="1"/>
</dbReference>